<dbReference type="KEGG" id="tta:Theth_1542"/>
<feature type="binding site" evidence="8">
    <location>
        <position position="170"/>
    </location>
    <ligand>
        <name>substrate</name>
    </ligand>
</feature>
<keyword evidence="4 8" id="KW-0028">Amino-acid biosynthesis</keyword>
<evidence type="ECO:0000256" key="1">
    <source>
        <dbReference type="ARBA" id="ARBA00006774"/>
    </source>
</evidence>
<dbReference type="OrthoDB" id="9804242at2"/>
<comment type="subcellular location">
    <subcellularLocation>
        <location evidence="8">Cytoplasm</location>
    </subcellularLocation>
</comment>
<dbReference type="MEROPS" id="T05.002"/>
<comment type="catalytic activity">
    <reaction evidence="8">
        <text>L-glutamate + acetyl-CoA = N-acetyl-L-glutamate + CoA + H(+)</text>
        <dbReference type="Rhea" id="RHEA:24292"/>
        <dbReference type="ChEBI" id="CHEBI:15378"/>
        <dbReference type="ChEBI" id="CHEBI:29985"/>
        <dbReference type="ChEBI" id="CHEBI:44337"/>
        <dbReference type="ChEBI" id="CHEBI:57287"/>
        <dbReference type="ChEBI" id="CHEBI:57288"/>
        <dbReference type="EC" id="2.3.1.1"/>
    </reaction>
</comment>
<keyword evidence="8" id="KW-0511">Multifunctional enzyme</keyword>
<dbReference type="InterPro" id="IPR042195">
    <property type="entry name" value="ArgJ_beta_C"/>
</dbReference>
<sequence length="397" mass="42918" precursor="true">MEQIPEGFLFSSVHCGIRRKRKDLGIIYSLAPCSAAGTFTTNTIKAAPVVYTSNVLERNNTNIRAVIVNSGVANSCTGELGLKNAIATAEFLAKKLMLDEDSVLVASTGLIGVQLPMDKIINGIEMAVENFTTDPLGFAEAITTTDTTLKLSSVCLNLNGKKVKILGIAKGSGMIHPNMATMLAFILTDAKISPQLLKKLFKESVDQTYNMIDVDGDTSTNDMALILANGFSDVEINEGTKECEEFFKALNQINMELARKIVEDGEGASKVIEVEVLGAPDIEKARKIARTIASSNLVKTAIHLEDLNWGRILAAAGYSGVIFDYSKVDLYLLAEGKMVKLVENGCGCSFDEETARSILAQKEVKIVLDLKQGQASAKALGCDLTEKFIEISGRYKR</sequence>
<dbReference type="NCBIfam" id="TIGR00120">
    <property type="entry name" value="ArgJ"/>
    <property type="match status" value="1"/>
</dbReference>
<dbReference type="RefSeq" id="WP_013932807.1">
    <property type="nucleotide sequence ID" value="NC_015707.1"/>
</dbReference>
<evidence type="ECO:0000313" key="10">
    <source>
        <dbReference type="Proteomes" id="UP000006804"/>
    </source>
</evidence>
<comment type="pathway">
    <text evidence="8">Amino-acid biosynthesis; L-arginine biosynthesis; L-ornithine and N-acetyl-L-glutamate from L-glutamate and N(2)-acetyl-L-ornithine (cyclic): step 1/1.</text>
</comment>
<dbReference type="PATRIC" id="fig|688269.3.peg.1591"/>
<dbReference type="HOGENOM" id="CLU_027172_1_0_0"/>
<evidence type="ECO:0000256" key="6">
    <source>
        <dbReference type="ARBA" id="ARBA00022813"/>
    </source>
</evidence>
<dbReference type="PANTHER" id="PTHR23100:SF0">
    <property type="entry name" value="ARGININE BIOSYNTHESIS BIFUNCTIONAL PROTEIN ARGJ, MITOCHONDRIAL"/>
    <property type="match status" value="1"/>
</dbReference>
<feature type="site" description="Involved in the stabilization of negative charge on the oxyanion by the formation of the oxyanion hole" evidence="8">
    <location>
        <position position="108"/>
    </location>
</feature>
<organism evidence="9 10">
    <name type="scientific">Pseudothermotoga thermarum DSM 5069</name>
    <dbReference type="NCBI Taxonomy" id="688269"/>
    <lineage>
        <taxon>Bacteria</taxon>
        <taxon>Thermotogati</taxon>
        <taxon>Thermotogota</taxon>
        <taxon>Thermotogae</taxon>
        <taxon>Thermotogales</taxon>
        <taxon>Thermotogaceae</taxon>
        <taxon>Pseudothermotoga</taxon>
    </lineage>
</organism>
<dbReference type="Gene3D" id="3.60.70.12">
    <property type="entry name" value="L-amino peptidase D-ALA esterase/amidase"/>
    <property type="match status" value="1"/>
</dbReference>
<accession>F7YU13</accession>
<dbReference type="EC" id="2.3.1.35" evidence="8"/>
<dbReference type="eggNOG" id="COG1364">
    <property type="taxonomic scope" value="Bacteria"/>
</dbReference>
<keyword evidence="10" id="KW-1185">Reference proteome</keyword>
<feature type="binding site" evidence="8">
    <location>
        <position position="144"/>
    </location>
    <ligand>
        <name>substrate</name>
    </ligand>
</feature>
<dbReference type="HAMAP" id="MF_01106">
    <property type="entry name" value="ArgJ"/>
    <property type="match status" value="1"/>
</dbReference>
<dbReference type="Pfam" id="PF01960">
    <property type="entry name" value="ArgJ"/>
    <property type="match status" value="1"/>
</dbReference>
<comment type="similarity">
    <text evidence="1 8">Belongs to the ArgJ family.</text>
</comment>
<reference evidence="9 10" key="1">
    <citation type="submission" date="2010-11" db="EMBL/GenBank/DDBJ databases">
        <title>The complete genome of Thermotoga thermarum DSM 5069.</title>
        <authorList>
            <consortium name="US DOE Joint Genome Institute (JGI-PGF)"/>
            <person name="Lucas S."/>
            <person name="Copeland A."/>
            <person name="Lapidus A."/>
            <person name="Bruce D."/>
            <person name="Goodwin L."/>
            <person name="Pitluck S."/>
            <person name="Kyrpides N."/>
            <person name="Mavromatis K."/>
            <person name="Ivanova N."/>
            <person name="Zeytun A."/>
            <person name="Brettin T."/>
            <person name="Detter J.C."/>
            <person name="Tapia R."/>
            <person name="Han C."/>
            <person name="Land M."/>
            <person name="Hauser L."/>
            <person name="Markowitz V."/>
            <person name="Cheng J.-F."/>
            <person name="Hugenholtz P."/>
            <person name="Woyke T."/>
            <person name="Wu D."/>
            <person name="Spring S."/>
            <person name="Schroeder M."/>
            <person name="Brambilla E."/>
            <person name="Klenk H.-P."/>
            <person name="Eisen J.A."/>
        </authorList>
    </citation>
    <scope>NUCLEOTIDE SEQUENCE [LARGE SCALE GENOMIC DNA]</scope>
    <source>
        <strain evidence="9 10">DSM 5069</strain>
    </source>
</reference>
<dbReference type="SUPFAM" id="SSF56266">
    <property type="entry name" value="DmpA/ArgJ-like"/>
    <property type="match status" value="1"/>
</dbReference>
<keyword evidence="5 8" id="KW-0808">Transferase</keyword>
<feature type="site" description="Cleavage; by autolysis" evidence="8">
    <location>
        <begin position="180"/>
        <end position="181"/>
    </location>
</feature>
<feature type="chain" id="PRO_5023529889" description="Arginine biosynthesis bifunctional protein ArgJ beta chain" evidence="8">
    <location>
        <begin position="181"/>
        <end position="397"/>
    </location>
</feature>
<dbReference type="InterPro" id="IPR002813">
    <property type="entry name" value="Arg_biosynth_ArgJ"/>
</dbReference>
<evidence type="ECO:0000256" key="7">
    <source>
        <dbReference type="ARBA" id="ARBA00023315"/>
    </source>
</evidence>
<dbReference type="GO" id="GO:0005737">
    <property type="term" value="C:cytoplasm"/>
    <property type="evidence" value="ECO:0007669"/>
    <property type="project" value="UniProtKB-SubCell"/>
</dbReference>
<dbReference type="EC" id="2.3.1.1" evidence="8"/>
<dbReference type="Proteomes" id="UP000006804">
    <property type="component" value="Chromosome"/>
</dbReference>
<dbReference type="UniPathway" id="UPA00068">
    <property type="reaction ID" value="UER00106"/>
</dbReference>
<evidence type="ECO:0000256" key="4">
    <source>
        <dbReference type="ARBA" id="ARBA00022605"/>
    </source>
</evidence>
<evidence type="ECO:0000256" key="2">
    <source>
        <dbReference type="ARBA" id="ARBA00011475"/>
    </source>
</evidence>
<feature type="chain" id="PRO_5023529890" description="Arginine biosynthesis bifunctional protein ArgJ alpha chain" evidence="8">
    <location>
        <begin position="1"/>
        <end position="180"/>
    </location>
</feature>
<name>F7YU13_9THEM</name>
<dbReference type="GO" id="GO:0004358">
    <property type="term" value="F:L-glutamate N-acetyltransferase activity, acting on acetyl-L-ornithine as donor"/>
    <property type="evidence" value="ECO:0007669"/>
    <property type="project" value="UniProtKB-UniRule"/>
</dbReference>
<keyword evidence="6 8" id="KW-0068">Autocatalytic cleavage</keyword>
<dbReference type="NCBIfam" id="NF003802">
    <property type="entry name" value="PRK05388.1"/>
    <property type="match status" value="1"/>
</dbReference>
<dbReference type="STRING" id="688269.Theth_1542"/>
<evidence type="ECO:0000256" key="8">
    <source>
        <dbReference type="HAMAP-Rule" id="MF_01106"/>
    </source>
</evidence>
<dbReference type="CDD" id="cd02152">
    <property type="entry name" value="OAT"/>
    <property type="match status" value="1"/>
</dbReference>
<evidence type="ECO:0000256" key="3">
    <source>
        <dbReference type="ARBA" id="ARBA00022571"/>
    </source>
</evidence>
<dbReference type="Gene3D" id="3.10.20.340">
    <property type="entry name" value="ArgJ beta chain, C-terminal domain"/>
    <property type="match status" value="1"/>
</dbReference>
<comment type="function">
    <text evidence="8">Catalyzes two activities which are involved in the cyclic version of arginine biosynthesis: the synthesis of N-acetylglutamate from glutamate and acetyl-CoA as the acetyl donor, and of ornithine by transacetylation between N(2)-acetylornithine and glutamate.</text>
</comment>
<dbReference type="InterPro" id="IPR016117">
    <property type="entry name" value="ArgJ-like_dom_sf"/>
</dbReference>
<evidence type="ECO:0000313" key="9">
    <source>
        <dbReference type="EMBL" id="AEH51595.1"/>
    </source>
</evidence>
<feature type="active site" description="Nucleophile" evidence="8">
    <location>
        <position position="181"/>
    </location>
</feature>
<dbReference type="PANTHER" id="PTHR23100">
    <property type="entry name" value="ARGININE BIOSYNTHESIS BIFUNCTIONAL PROTEIN ARGJ"/>
    <property type="match status" value="1"/>
</dbReference>
<comment type="catalytic activity">
    <reaction evidence="8">
        <text>N(2)-acetyl-L-ornithine + L-glutamate = N-acetyl-L-glutamate + L-ornithine</text>
        <dbReference type="Rhea" id="RHEA:15349"/>
        <dbReference type="ChEBI" id="CHEBI:29985"/>
        <dbReference type="ChEBI" id="CHEBI:44337"/>
        <dbReference type="ChEBI" id="CHEBI:46911"/>
        <dbReference type="ChEBI" id="CHEBI:57805"/>
        <dbReference type="EC" id="2.3.1.35"/>
    </reaction>
</comment>
<dbReference type="GO" id="GO:0004042">
    <property type="term" value="F:L-glutamate N-acetyltransferase activity"/>
    <property type="evidence" value="ECO:0007669"/>
    <property type="project" value="UniProtKB-UniRule"/>
</dbReference>
<evidence type="ECO:0000256" key="5">
    <source>
        <dbReference type="ARBA" id="ARBA00022679"/>
    </source>
</evidence>
<dbReference type="EMBL" id="CP002351">
    <property type="protein sequence ID" value="AEH51595.1"/>
    <property type="molecule type" value="Genomic_DNA"/>
</dbReference>
<gene>
    <name evidence="8" type="primary">argJ</name>
    <name evidence="9" type="ORF">Theth_1542</name>
</gene>
<keyword evidence="3 8" id="KW-0055">Arginine biosynthesis</keyword>
<feature type="site" description="Involved in the stabilization of negative charge on the oxyanion by the formation of the oxyanion hole" evidence="8">
    <location>
        <position position="109"/>
    </location>
</feature>
<keyword evidence="8" id="KW-0963">Cytoplasm</keyword>
<feature type="binding site" evidence="8">
    <location>
        <position position="181"/>
    </location>
    <ligand>
        <name>substrate</name>
    </ligand>
</feature>
<keyword evidence="7 8" id="KW-0012">Acyltransferase</keyword>
<feature type="binding site" evidence="8">
    <location>
        <position position="266"/>
    </location>
    <ligand>
        <name>substrate</name>
    </ligand>
</feature>
<dbReference type="AlphaFoldDB" id="F7YU13"/>
<protein>
    <recommendedName>
        <fullName evidence="8">Arginine biosynthesis bifunctional protein ArgJ</fullName>
    </recommendedName>
    <domain>
        <recommendedName>
            <fullName evidence="8">Glutamate N-acetyltransferase</fullName>
            <ecNumber evidence="8">2.3.1.35</ecNumber>
        </recommendedName>
        <alternativeName>
            <fullName evidence="8">Ornithine acetyltransferase</fullName>
            <shortName evidence="8">OATase</shortName>
        </alternativeName>
        <alternativeName>
            <fullName evidence="8">Ornithine transacetylase</fullName>
        </alternativeName>
    </domain>
    <domain>
        <recommendedName>
            <fullName evidence="8">Amino-acid acetyltransferase</fullName>
            <ecNumber evidence="8">2.3.1.1</ecNumber>
        </recommendedName>
        <alternativeName>
            <fullName evidence="8">N-acetylglutamate synthase</fullName>
            <shortName evidence="8">AGSase</shortName>
        </alternativeName>
    </domain>
    <component>
        <recommendedName>
            <fullName evidence="8">Arginine biosynthesis bifunctional protein ArgJ alpha chain</fullName>
        </recommendedName>
    </component>
    <component>
        <recommendedName>
            <fullName evidence="8">Arginine biosynthesis bifunctional protein ArgJ beta chain</fullName>
        </recommendedName>
    </component>
</protein>
<comment type="subunit">
    <text evidence="2 8">Heterotetramer of two alpha and two beta chains.</text>
</comment>
<comment type="caution">
    <text evidence="8">Lacks conserved residue(s) required for the propagation of feature annotation.</text>
</comment>
<dbReference type="GO" id="GO:0006592">
    <property type="term" value="P:ornithine biosynthetic process"/>
    <property type="evidence" value="ECO:0007669"/>
    <property type="project" value="TreeGrafter"/>
</dbReference>
<dbReference type="GO" id="GO:0006526">
    <property type="term" value="P:L-arginine biosynthetic process"/>
    <property type="evidence" value="ECO:0007669"/>
    <property type="project" value="UniProtKB-UniRule"/>
</dbReference>
<comment type="pathway">
    <text evidence="8">Amino-acid biosynthesis; L-arginine biosynthesis; N(2)-acetyl-L-ornithine from L-glutamate: step 1/4.</text>
</comment>
<proteinExistence type="inferred from homology"/>
<dbReference type="FunFam" id="3.60.70.12:FF:000001">
    <property type="entry name" value="Arginine biosynthesis bifunctional protein ArgJ, chloroplastic"/>
    <property type="match status" value="1"/>
</dbReference>